<gene>
    <name evidence="5" type="ORF">IFM89_000926</name>
</gene>
<feature type="region of interest" description="Disordered" evidence="3">
    <location>
        <begin position="456"/>
        <end position="486"/>
    </location>
</feature>
<organism evidence="5 6">
    <name type="scientific">Coptis chinensis</name>
    <dbReference type="NCBI Taxonomy" id="261450"/>
    <lineage>
        <taxon>Eukaryota</taxon>
        <taxon>Viridiplantae</taxon>
        <taxon>Streptophyta</taxon>
        <taxon>Embryophyta</taxon>
        <taxon>Tracheophyta</taxon>
        <taxon>Spermatophyta</taxon>
        <taxon>Magnoliopsida</taxon>
        <taxon>Ranunculales</taxon>
        <taxon>Ranunculaceae</taxon>
        <taxon>Coptidoideae</taxon>
        <taxon>Coptis</taxon>
    </lineage>
</organism>
<dbReference type="EMBL" id="JADFTS010000002">
    <property type="protein sequence ID" value="KAF9618291.1"/>
    <property type="molecule type" value="Genomic_DNA"/>
</dbReference>
<feature type="compositionally biased region" description="Polar residues" evidence="3">
    <location>
        <begin position="278"/>
        <end position="291"/>
    </location>
</feature>
<feature type="region of interest" description="Disordered" evidence="3">
    <location>
        <begin position="1"/>
        <end position="41"/>
    </location>
</feature>
<sequence>MAALVASGSSSSGTGCNPVSSPILVQEKGSRNKRKFRSDPPLSDANKLLSSCQTECLSFEFSAEKFQSNLSLEHHGVCDLCGLSQEQSEAINPDLKLSCGPGLFDIGSGRPKEVLEPAEIQEADWNDLSESQLEEIVLNNLDTIYKSAISKIAACGYGEDVASKAVLRSGLCYGFKDTVSNIVDNTLAFLRNSQEINSSREHFFENLDQVERYVLAEMVCVLREVRPFFSIGDAMWCLLVCDMNVSQACAMDGDPLSNFSNDVSPGCSSSISTQLKNEASSCEPNQTNSDSIFPITHRSQSEKASASRNLNSSTKKNSLVLEGLSPEKASPISTERTPTSRQSSAPEEKPQGGRKSHSIAAKRESILRQKSLYLEKSYRAYGSKGAVRQGKLNSLGGLILDKKHKSVSDSPIGDLKTACLKLTKAAGVDVTRTSGTQNSLVGAVLSTPMTSTKLETITTHSSLSSSDTELSLSQPSKTNTVSKPPSSELLALKEDYAEFQLDKALGQCVPDDKKDEMILKLVPRVKELQNQLQGWTDWANQKVMQAARRLSKDKSELKTLRQEKEEMARLKKEKQTLEENTMKKLSEMENALFKASGQVDRANSAVQRLEVENSNLRHQMEESKVRAAESAASCLEVMRREKKTMNKFQSWEKQKTFYQEELATEKHKVAQLRHNLEQEKDIQDQLEARQKQEENAKEEFLRQAISIKKEREQIEASLKLKEDMIRLKADSDLKKHKDDVQKLESDISQLRLKTDSSKIAALRWGTDGNYASRVTDTKNAPTIKGSTKISKNNDIAIDFQDLLGSGNLKRERECVMCLTEEMTVVFLPCAHQVVCTKCNELHEKQGMKECPSCRTPIQRRICVRYVRS</sequence>
<evidence type="ECO:0000256" key="3">
    <source>
        <dbReference type="SAM" id="MobiDB-lite"/>
    </source>
</evidence>
<dbReference type="InterPro" id="IPR013083">
    <property type="entry name" value="Znf_RING/FYVE/PHD"/>
</dbReference>
<keyword evidence="2" id="KW-0175">Coiled coil</keyword>
<keyword evidence="1" id="KW-0863">Zinc-finger</keyword>
<dbReference type="Gene3D" id="3.30.40.10">
    <property type="entry name" value="Zinc/RING finger domain, C3HC4 (zinc finger)"/>
    <property type="match status" value="1"/>
</dbReference>
<evidence type="ECO:0000259" key="4">
    <source>
        <dbReference type="PROSITE" id="PS50089"/>
    </source>
</evidence>
<keyword evidence="1" id="KW-0479">Metal-binding</keyword>
<dbReference type="Pfam" id="PF13920">
    <property type="entry name" value="zf-C3HC4_3"/>
    <property type="match status" value="1"/>
</dbReference>
<dbReference type="Proteomes" id="UP000631114">
    <property type="component" value="Unassembled WGS sequence"/>
</dbReference>
<evidence type="ECO:0000256" key="2">
    <source>
        <dbReference type="SAM" id="Coils"/>
    </source>
</evidence>
<feature type="compositionally biased region" description="Low complexity" evidence="3">
    <location>
        <begin position="456"/>
        <end position="473"/>
    </location>
</feature>
<dbReference type="PANTHER" id="PTHR46405">
    <property type="entry name" value="OS05G0141500 PROTEIN"/>
    <property type="match status" value="1"/>
</dbReference>
<dbReference type="PROSITE" id="PS50089">
    <property type="entry name" value="ZF_RING_2"/>
    <property type="match status" value="1"/>
</dbReference>
<accession>A0A835IIA4</accession>
<feature type="coiled-coil region" evidence="2">
    <location>
        <begin position="543"/>
        <end position="626"/>
    </location>
</feature>
<feature type="compositionally biased region" description="Polar residues" evidence="3">
    <location>
        <begin position="474"/>
        <end position="485"/>
    </location>
</feature>
<comment type="caution">
    <text evidence="5">The sequence shown here is derived from an EMBL/GenBank/DDBJ whole genome shotgun (WGS) entry which is preliminary data.</text>
</comment>
<evidence type="ECO:0000256" key="1">
    <source>
        <dbReference type="PROSITE-ProRule" id="PRU00175"/>
    </source>
</evidence>
<feature type="compositionally biased region" description="Polar residues" evidence="3">
    <location>
        <begin position="331"/>
        <end position="345"/>
    </location>
</feature>
<dbReference type="SUPFAM" id="SSF57850">
    <property type="entry name" value="RING/U-box"/>
    <property type="match status" value="1"/>
</dbReference>
<dbReference type="Pfam" id="PF20235">
    <property type="entry name" value="PIR2-like_helical"/>
    <property type="match status" value="1"/>
</dbReference>
<dbReference type="AlphaFoldDB" id="A0A835IIA4"/>
<feature type="compositionally biased region" description="Polar residues" evidence="3">
    <location>
        <begin position="302"/>
        <end position="317"/>
    </location>
</feature>
<dbReference type="CDD" id="cd23128">
    <property type="entry name" value="RING-HC_MIP1-like"/>
    <property type="match status" value="1"/>
</dbReference>
<dbReference type="GO" id="GO:0008270">
    <property type="term" value="F:zinc ion binding"/>
    <property type="evidence" value="ECO:0007669"/>
    <property type="project" value="UniProtKB-KW"/>
</dbReference>
<protein>
    <recommendedName>
        <fullName evidence="4">RING-type domain-containing protein</fullName>
    </recommendedName>
</protein>
<keyword evidence="1" id="KW-0862">Zinc</keyword>
<evidence type="ECO:0000313" key="5">
    <source>
        <dbReference type="EMBL" id="KAF9618291.1"/>
    </source>
</evidence>
<dbReference type="InterPro" id="IPR046934">
    <property type="entry name" value="PIR2-like"/>
</dbReference>
<dbReference type="InterPro" id="IPR046527">
    <property type="entry name" value="PIR2-like_helical"/>
</dbReference>
<feature type="domain" description="RING-type" evidence="4">
    <location>
        <begin position="814"/>
        <end position="854"/>
    </location>
</feature>
<reference evidence="5 6" key="1">
    <citation type="submission" date="2020-10" db="EMBL/GenBank/DDBJ databases">
        <title>The Coptis chinensis genome and diversification of protoberbering-type alkaloids.</title>
        <authorList>
            <person name="Wang B."/>
            <person name="Shu S."/>
            <person name="Song C."/>
            <person name="Liu Y."/>
        </authorList>
    </citation>
    <scope>NUCLEOTIDE SEQUENCE [LARGE SCALE GENOMIC DNA]</scope>
    <source>
        <strain evidence="5">HL-2020</strain>
        <tissue evidence="5">Leaf</tissue>
    </source>
</reference>
<proteinExistence type="predicted"/>
<feature type="region of interest" description="Disordered" evidence="3">
    <location>
        <begin position="278"/>
        <end position="362"/>
    </location>
</feature>
<dbReference type="PANTHER" id="PTHR46405:SF2">
    <property type="entry name" value="OS05G0141500 PROTEIN"/>
    <property type="match status" value="1"/>
</dbReference>
<dbReference type="OrthoDB" id="774873at2759"/>
<feature type="coiled-coil region" evidence="2">
    <location>
        <begin position="662"/>
        <end position="753"/>
    </location>
</feature>
<dbReference type="InterPro" id="IPR001841">
    <property type="entry name" value="Znf_RING"/>
</dbReference>
<name>A0A835IIA4_9MAGN</name>
<evidence type="ECO:0000313" key="6">
    <source>
        <dbReference type="Proteomes" id="UP000631114"/>
    </source>
</evidence>
<keyword evidence="6" id="KW-1185">Reference proteome</keyword>